<evidence type="ECO:0000313" key="2">
    <source>
        <dbReference type="EMBL" id="GGF59274.1"/>
    </source>
</evidence>
<comment type="caution">
    <text evidence="2">The sequence shown here is derived from an EMBL/GenBank/DDBJ whole genome shotgun (WGS) entry which is preliminary data.</text>
</comment>
<accession>A0A917BUM2</accession>
<sequence length="54" mass="5909">MRCHTHFGGAVPAEDGPVPDNANRSALTGCRYSGTKARKTTPADYNIIIFLFLR</sequence>
<evidence type="ECO:0000313" key="3">
    <source>
        <dbReference type="Proteomes" id="UP000637643"/>
    </source>
</evidence>
<gene>
    <name evidence="2" type="ORF">GCM10010912_00560</name>
</gene>
<reference evidence="2" key="2">
    <citation type="submission" date="2020-09" db="EMBL/GenBank/DDBJ databases">
        <authorList>
            <person name="Sun Q."/>
            <person name="Zhou Y."/>
        </authorList>
    </citation>
    <scope>NUCLEOTIDE SEQUENCE</scope>
    <source>
        <strain evidence="2">CGMCC 1.16134</strain>
    </source>
</reference>
<dbReference type="AlphaFoldDB" id="A0A917BUM2"/>
<evidence type="ECO:0000256" key="1">
    <source>
        <dbReference type="SAM" id="MobiDB-lite"/>
    </source>
</evidence>
<organism evidence="2 3">
    <name type="scientific">Paenibacillus albidus</name>
    <dbReference type="NCBI Taxonomy" id="2041023"/>
    <lineage>
        <taxon>Bacteria</taxon>
        <taxon>Bacillati</taxon>
        <taxon>Bacillota</taxon>
        <taxon>Bacilli</taxon>
        <taxon>Bacillales</taxon>
        <taxon>Paenibacillaceae</taxon>
        <taxon>Paenibacillus</taxon>
    </lineage>
</organism>
<dbReference type="Proteomes" id="UP000637643">
    <property type="component" value="Unassembled WGS sequence"/>
</dbReference>
<dbReference type="EMBL" id="BMKR01000001">
    <property type="protein sequence ID" value="GGF59274.1"/>
    <property type="molecule type" value="Genomic_DNA"/>
</dbReference>
<protein>
    <submittedName>
        <fullName evidence="2">Uncharacterized protein</fullName>
    </submittedName>
</protein>
<feature type="region of interest" description="Disordered" evidence="1">
    <location>
        <begin position="1"/>
        <end position="23"/>
    </location>
</feature>
<keyword evidence="3" id="KW-1185">Reference proteome</keyword>
<proteinExistence type="predicted"/>
<name>A0A917BUM2_9BACL</name>
<reference evidence="2" key="1">
    <citation type="journal article" date="2014" name="Int. J. Syst. Evol. Microbiol.">
        <title>Complete genome sequence of Corynebacterium casei LMG S-19264T (=DSM 44701T), isolated from a smear-ripened cheese.</title>
        <authorList>
            <consortium name="US DOE Joint Genome Institute (JGI-PGF)"/>
            <person name="Walter F."/>
            <person name="Albersmeier A."/>
            <person name="Kalinowski J."/>
            <person name="Ruckert C."/>
        </authorList>
    </citation>
    <scope>NUCLEOTIDE SEQUENCE</scope>
    <source>
        <strain evidence="2">CGMCC 1.16134</strain>
    </source>
</reference>